<evidence type="ECO:0000313" key="2">
    <source>
        <dbReference type="EMBL" id="VTZ59442.1"/>
    </source>
</evidence>
<protein>
    <submittedName>
        <fullName evidence="2">Uncharacterized protein</fullName>
    </submittedName>
</protein>
<feature type="region of interest" description="Disordered" evidence="1">
    <location>
        <begin position="19"/>
        <end position="46"/>
    </location>
</feature>
<reference evidence="2" key="1">
    <citation type="submission" date="2019-06" db="EMBL/GenBank/DDBJ databases">
        <authorList>
            <person name="Le Quere A."/>
            <person name="Colella S."/>
        </authorList>
    </citation>
    <scope>NUCLEOTIDE SEQUENCE</scope>
    <source>
        <strain evidence="2">EmedicaeMD41</strain>
    </source>
</reference>
<dbReference type="Proteomes" id="UP000507954">
    <property type="component" value="Unassembled WGS sequence"/>
</dbReference>
<organism evidence="2">
    <name type="scientific">Sinorhizobium medicae</name>
    <dbReference type="NCBI Taxonomy" id="110321"/>
    <lineage>
        <taxon>Bacteria</taxon>
        <taxon>Pseudomonadati</taxon>
        <taxon>Pseudomonadota</taxon>
        <taxon>Alphaproteobacteria</taxon>
        <taxon>Hyphomicrobiales</taxon>
        <taxon>Rhizobiaceae</taxon>
        <taxon>Sinorhizobium/Ensifer group</taxon>
        <taxon>Sinorhizobium</taxon>
    </lineage>
</organism>
<dbReference type="AlphaFoldDB" id="A0A508WQ53"/>
<name>A0A508WQ53_9HYPH</name>
<dbReference type="EMBL" id="CABFNB010000011">
    <property type="protein sequence ID" value="VTZ59442.1"/>
    <property type="molecule type" value="Genomic_DNA"/>
</dbReference>
<sequence length="173" mass="18228">MQFLIGIDQPAQRGRLLTTADRASDRELGLSRAAPQSVEKGPDRQNLRQATFGGGFDWSCTSKKRAGVRAGEPGSGESPGEVELKRLVETYHGARPQQLILGLFAGEAPLPYAHSGALRHVGGTGRISKAERPGASYPSIGPKATALCSAGSCGLPAIFRTACCRCIVHLAFV</sequence>
<gene>
    <name evidence="2" type="ORF">EMEDMD4_1080020</name>
</gene>
<proteinExistence type="predicted"/>
<evidence type="ECO:0000256" key="1">
    <source>
        <dbReference type="SAM" id="MobiDB-lite"/>
    </source>
</evidence>
<accession>A0A508WQ53</accession>